<evidence type="ECO:0000313" key="3">
    <source>
        <dbReference type="Proteomes" id="UP000824140"/>
    </source>
</evidence>
<reference evidence="2" key="1">
    <citation type="submission" date="2020-10" db="EMBL/GenBank/DDBJ databases">
        <authorList>
            <person name="Gilroy R."/>
        </authorList>
    </citation>
    <scope>NUCLEOTIDE SEQUENCE</scope>
    <source>
        <strain evidence="2">13766</strain>
    </source>
</reference>
<proteinExistence type="predicted"/>
<dbReference type="InterPro" id="IPR035990">
    <property type="entry name" value="TIM_sf"/>
</dbReference>
<dbReference type="EC" id="5.3.1.1" evidence="2"/>
<dbReference type="NCBIfam" id="NF003302">
    <property type="entry name" value="PRK04302.1"/>
    <property type="match status" value="1"/>
</dbReference>
<dbReference type="Pfam" id="PF00121">
    <property type="entry name" value="TIM"/>
    <property type="match status" value="1"/>
</dbReference>
<reference evidence="2" key="2">
    <citation type="journal article" date="2021" name="PeerJ">
        <title>Extensive microbial diversity within the chicken gut microbiome revealed by metagenomics and culture.</title>
        <authorList>
            <person name="Gilroy R."/>
            <person name="Ravi A."/>
            <person name="Getino M."/>
            <person name="Pursley I."/>
            <person name="Horton D.L."/>
            <person name="Alikhan N.F."/>
            <person name="Baker D."/>
            <person name="Gharbi K."/>
            <person name="Hall N."/>
            <person name="Watson M."/>
            <person name="Adriaenssens E.M."/>
            <person name="Foster-Nyarko E."/>
            <person name="Jarju S."/>
            <person name="Secka A."/>
            <person name="Antonio M."/>
            <person name="Oren A."/>
            <person name="Chaudhuri R.R."/>
            <person name="La Ragione R."/>
            <person name="Hildebrand F."/>
            <person name="Pallen M.J."/>
        </authorList>
    </citation>
    <scope>NUCLEOTIDE SEQUENCE</scope>
    <source>
        <strain evidence="2">13766</strain>
    </source>
</reference>
<name>A0A9D1G1A0_9FIRM</name>
<gene>
    <name evidence="2" type="ORF">IAA84_09180</name>
</gene>
<comment type="caution">
    <text evidence="2">The sequence shown here is derived from an EMBL/GenBank/DDBJ whole genome shotgun (WGS) entry which is preliminary data.</text>
</comment>
<dbReference type="EMBL" id="DVJN01000185">
    <property type="protein sequence ID" value="HIS93172.1"/>
    <property type="molecule type" value="Genomic_DNA"/>
</dbReference>
<protein>
    <submittedName>
        <fullName evidence="2">Triose-phosphate isomerase</fullName>
        <ecNumber evidence="2">5.3.1.1</ecNumber>
    </submittedName>
</protein>
<sequence length="233" mass="24685">MNKHFIRPPFFEVGPKAYFCGQQALELARIAEEASRETEVAVIYTPQLTDLHLIAENTSGLYLCAQHMDPLYPGRGQGSILPEAVKAAGAKCVMLNHAERPVALDALARTIGRAREVDLISIICASSCAQAVACAALHPDIIVVEPSELIGTGVASDQTLVEASTRSVKNVSPEIQVLQGAGIASAEDVYRVIYAGADATGSSSAICKAADPGKMLREMLAAAMQAYRDRTCA</sequence>
<keyword evidence="1 2" id="KW-0413">Isomerase</keyword>
<dbReference type="AlphaFoldDB" id="A0A9D1G1A0"/>
<evidence type="ECO:0000313" key="2">
    <source>
        <dbReference type="EMBL" id="HIS93172.1"/>
    </source>
</evidence>
<dbReference type="Proteomes" id="UP000824140">
    <property type="component" value="Unassembled WGS sequence"/>
</dbReference>
<dbReference type="GO" id="GO:0004807">
    <property type="term" value="F:triose-phosphate isomerase activity"/>
    <property type="evidence" value="ECO:0007669"/>
    <property type="project" value="UniProtKB-EC"/>
</dbReference>
<dbReference type="InterPro" id="IPR000652">
    <property type="entry name" value="Triosephosphate_isomerase"/>
</dbReference>
<dbReference type="PROSITE" id="PS51440">
    <property type="entry name" value="TIM_2"/>
    <property type="match status" value="1"/>
</dbReference>
<dbReference type="InterPro" id="IPR013785">
    <property type="entry name" value="Aldolase_TIM"/>
</dbReference>
<evidence type="ECO:0000256" key="1">
    <source>
        <dbReference type="ARBA" id="ARBA00023235"/>
    </source>
</evidence>
<dbReference type="Gene3D" id="3.20.20.70">
    <property type="entry name" value="Aldolase class I"/>
    <property type="match status" value="1"/>
</dbReference>
<organism evidence="2 3">
    <name type="scientific">Candidatus Alectryocaccomicrobium excrementavium</name>
    <dbReference type="NCBI Taxonomy" id="2840668"/>
    <lineage>
        <taxon>Bacteria</taxon>
        <taxon>Bacillati</taxon>
        <taxon>Bacillota</taxon>
        <taxon>Clostridia</taxon>
        <taxon>Candidatus Alectryocaccomicrobium</taxon>
    </lineage>
</organism>
<dbReference type="SUPFAM" id="SSF51351">
    <property type="entry name" value="Triosephosphate isomerase (TIM)"/>
    <property type="match status" value="1"/>
</dbReference>
<accession>A0A9D1G1A0</accession>